<name>A0A0F6W0P5_9BACT</name>
<dbReference type="InterPro" id="IPR003760">
    <property type="entry name" value="PnrA-like"/>
</dbReference>
<keyword evidence="3" id="KW-0732">Signal</keyword>
<keyword evidence="8" id="KW-1185">Reference proteome</keyword>
<proteinExistence type="predicted"/>
<evidence type="ECO:0000313" key="8">
    <source>
        <dbReference type="Proteomes" id="UP000034883"/>
    </source>
</evidence>
<dbReference type="Proteomes" id="UP000034883">
    <property type="component" value="Chromosome"/>
</dbReference>
<dbReference type="PANTHER" id="PTHR34296">
    <property type="entry name" value="TRANSCRIPTIONAL ACTIVATOR PROTEIN MED"/>
    <property type="match status" value="1"/>
</dbReference>
<dbReference type="CDD" id="cd06354">
    <property type="entry name" value="PBP1_PrnA-like"/>
    <property type="match status" value="1"/>
</dbReference>
<dbReference type="KEGG" id="samy:DB32_001604"/>
<keyword evidence="2" id="KW-1003">Cell membrane</keyword>
<dbReference type="AlphaFoldDB" id="A0A0F6W0P5"/>
<dbReference type="EMBL" id="CP011125">
    <property type="protein sequence ID" value="AKF04455.1"/>
    <property type="molecule type" value="Genomic_DNA"/>
</dbReference>
<dbReference type="STRING" id="927083.DB32_001604"/>
<evidence type="ECO:0000256" key="2">
    <source>
        <dbReference type="ARBA" id="ARBA00022475"/>
    </source>
</evidence>
<comment type="subcellular location">
    <subcellularLocation>
        <location evidence="1">Cell membrane</location>
    </subcellularLocation>
</comment>
<protein>
    <submittedName>
        <fullName evidence="7">Basic membrane lipoprotein</fullName>
    </submittedName>
</protein>
<dbReference type="Gene3D" id="3.40.50.2300">
    <property type="match status" value="2"/>
</dbReference>
<sequence>MLLASCEAEAEDPCRARIAYVVDTGDLDDQSYVASGWNGVLQGAAALELPDECVRAELTNSTDAAVWGARIDELVAEGFDIIVTKSSTMGEGTRAAALRHPDVSFIGTDQFQETTIPNVVGIVFREDIGGFLAGALAGMTTETDVVGVVLGCPSISAIPRFAIGYWNGARHVNPDVTVLAEFHEDDIATCFSDPTWGAASAEQMVDMQADVVFAAAGGTGTGALIAACERDARVIGVDFDQYQTLPEVRECILSSSTKSIVSAVADLIADAERGALPAGNYAGGSALAPFHDLAHLVSAENAMMLEDIRLQLEAGTLDPCATVPELGEANDMAFCATVAP</sequence>
<evidence type="ECO:0000256" key="1">
    <source>
        <dbReference type="ARBA" id="ARBA00004236"/>
    </source>
</evidence>
<evidence type="ECO:0000259" key="6">
    <source>
        <dbReference type="Pfam" id="PF02608"/>
    </source>
</evidence>
<feature type="domain" description="ABC transporter substrate-binding protein PnrA-like" evidence="6">
    <location>
        <begin position="20"/>
        <end position="279"/>
    </location>
</feature>
<evidence type="ECO:0000256" key="3">
    <source>
        <dbReference type="ARBA" id="ARBA00022729"/>
    </source>
</evidence>
<keyword evidence="5 7" id="KW-0449">Lipoprotein</keyword>
<accession>A0A0F6W0P5</accession>
<evidence type="ECO:0000256" key="5">
    <source>
        <dbReference type="ARBA" id="ARBA00023288"/>
    </source>
</evidence>
<evidence type="ECO:0000313" key="7">
    <source>
        <dbReference type="EMBL" id="AKF04455.1"/>
    </source>
</evidence>
<keyword evidence="4" id="KW-0472">Membrane</keyword>
<dbReference type="Pfam" id="PF02608">
    <property type="entry name" value="Bmp"/>
    <property type="match status" value="1"/>
</dbReference>
<evidence type="ECO:0000256" key="4">
    <source>
        <dbReference type="ARBA" id="ARBA00023136"/>
    </source>
</evidence>
<dbReference type="GO" id="GO:0005886">
    <property type="term" value="C:plasma membrane"/>
    <property type="evidence" value="ECO:0007669"/>
    <property type="project" value="UniProtKB-SubCell"/>
</dbReference>
<dbReference type="PANTHER" id="PTHR34296:SF2">
    <property type="entry name" value="ABC TRANSPORTER GUANOSINE-BINDING PROTEIN NUPN"/>
    <property type="match status" value="1"/>
</dbReference>
<reference evidence="7 8" key="1">
    <citation type="submission" date="2015-03" db="EMBL/GenBank/DDBJ databases">
        <title>Genome assembly of Sandaracinus amylolyticus DSM 53668.</title>
        <authorList>
            <person name="Sharma G."/>
            <person name="Subramanian S."/>
        </authorList>
    </citation>
    <scope>NUCLEOTIDE SEQUENCE [LARGE SCALE GENOMIC DNA]</scope>
    <source>
        <strain evidence="7 8">DSM 53668</strain>
    </source>
</reference>
<dbReference type="InterPro" id="IPR050957">
    <property type="entry name" value="BMP_lipoprotein"/>
</dbReference>
<organism evidence="7 8">
    <name type="scientific">Sandaracinus amylolyticus</name>
    <dbReference type="NCBI Taxonomy" id="927083"/>
    <lineage>
        <taxon>Bacteria</taxon>
        <taxon>Pseudomonadati</taxon>
        <taxon>Myxococcota</taxon>
        <taxon>Polyangia</taxon>
        <taxon>Polyangiales</taxon>
        <taxon>Sandaracinaceae</taxon>
        <taxon>Sandaracinus</taxon>
    </lineage>
</organism>
<gene>
    <name evidence="7" type="ORF">DB32_001604</name>
</gene>